<dbReference type="InterPro" id="IPR055348">
    <property type="entry name" value="DctQ"/>
</dbReference>
<keyword evidence="6 9" id="KW-1133">Transmembrane helix</keyword>
<sequence>MNRFDQWFDRLLVALAALAGAIFASIAILIPVNVVLRNAFGTSIYGLLDAIEYGLLAATFLAAPWVLANNAHVTVDLLTGSLRPGARRIADIAVNLLGAAVSAVFLWYALEALDLSFTRGSMIRTAFVIPEWWTLTVAPLSMALIFIEFLRKLARPASAERAATGL</sequence>
<proteinExistence type="inferred from homology"/>
<dbReference type="GO" id="GO:0015740">
    <property type="term" value="P:C4-dicarboxylate transport"/>
    <property type="evidence" value="ECO:0007669"/>
    <property type="project" value="TreeGrafter"/>
</dbReference>
<keyword evidence="5 9" id="KW-0812">Transmembrane</keyword>
<comment type="similarity">
    <text evidence="8 9">Belongs to the TRAP transporter small permease family.</text>
</comment>
<feature type="transmembrane region" description="Helical" evidence="9">
    <location>
        <begin position="50"/>
        <end position="68"/>
    </location>
</feature>
<protein>
    <recommendedName>
        <fullName evidence="9">TRAP transporter small permease protein</fullName>
    </recommendedName>
</protein>
<feature type="transmembrane region" description="Helical" evidence="9">
    <location>
        <begin position="89"/>
        <end position="110"/>
    </location>
</feature>
<evidence type="ECO:0000256" key="1">
    <source>
        <dbReference type="ARBA" id="ARBA00004429"/>
    </source>
</evidence>
<evidence type="ECO:0000256" key="7">
    <source>
        <dbReference type="ARBA" id="ARBA00023136"/>
    </source>
</evidence>
<dbReference type="Proteomes" id="UP000433101">
    <property type="component" value="Unassembled WGS sequence"/>
</dbReference>
<dbReference type="PANTHER" id="PTHR35011">
    <property type="entry name" value="2,3-DIKETO-L-GULONATE TRAP TRANSPORTER SMALL PERMEASE PROTEIN YIAM"/>
    <property type="match status" value="1"/>
</dbReference>
<accession>A0A7X3S5T0</accession>
<evidence type="ECO:0000256" key="5">
    <source>
        <dbReference type="ARBA" id="ARBA00022692"/>
    </source>
</evidence>
<evidence type="ECO:0000259" key="10">
    <source>
        <dbReference type="Pfam" id="PF04290"/>
    </source>
</evidence>
<organism evidence="11 12">
    <name type="scientific">Stappia sediminis</name>
    <dbReference type="NCBI Taxonomy" id="2692190"/>
    <lineage>
        <taxon>Bacteria</taxon>
        <taxon>Pseudomonadati</taxon>
        <taxon>Pseudomonadota</taxon>
        <taxon>Alphaproteobacteria</taxon>
        <taxon>Hyphomicrobiales</taxon>
        <taxon>Stappiaceae</taxon>
        <taxon>Stappia</taxon>
    </lineage>
</organism>
<gene>
    <name evidence="11" type="ORF">GR183_00920</name>
</gene>
<dbReference type="AlphaFoldDB" id="A0A7X3S5T0"/>
<evidence type="ECO:0000256" key="4">
    <source>
        <dbReference type="ARBA" id="ARBA00022519"/>
    </source>
</evidence>
<dbReference type="InterPro" id="IPR007387">
    <property type="entry name" value="TRAP_DctQ"/>
</dbReference>
<dbReference type="GO" id="GO:0022857">
    <property type="term" value="F:transmembrane transporter activity"/>
    <property type="evidence" value="ECO:0007669"/>
    <property type="project" value="UniProtKB-UniRule"/>
</dbReference>
<evidence type="ECO:0000256" key="2">
    <source>
        <dbReference type="ARBA" id="ARBA00022448"/>
    </source>
</evidence>
<dbReference type="RefSeq" id="WP_160773708.1">
    <property type="nucleotide sequence ID" value="NZ_WUMV01000001.1"/>
</dbReference>
<dbReference type="Pfam" id="PF04290">
    <property type="entry name" value="DctQ"/>
    <property type="match status" value="1"/>
</dbReference>
<evidence type="ECO:0000256" key="6">
    <source>
        <dbReference type="ARBA" id="ARBA00022989"/>
    </source>
</evidence>
<dbReference type="PANTHER" id="PTHR35011:SF2">
    <property type="entry name" value="2,3-DIKETO-L-GULONATE TRAP TRANSPORTER SMALL PERMEASE PROTEIN YIAM"/>
    <property type="match status" value="1"/>
</dbReference>
<feature type="domain" description="Tripartite ATP-independent periplasmic transporters DctQ component" evidence="10">
    <location>
        <begin position="27"/>
        <end position="156"/>
    </location>
</feature>
<keyword evidence="7 9" id="KW-0472">Membrane</keyword>
<evidence type="ECO:0000256" key="9">
    <source>
        <dbReference type="RuleBase" id="RU369079"/>
    </source>
</evidence>
<reference evidence="11 12" key="1">
    <citation type="submission" date="2019-12" db="EMBL/GenBank/DDBJ databases">
        <authorList>
            <person name="Li M."/>
        </authorList>
    </citation>
    <scope>NUCLEOTIDE SEQUENCE [LARGE SCALE GENOMIC DNA]</scope>
    <source>
        <strain evidence="11 12">GBMRC 2046</strain>
    </source>
</reference>
<keyword evidence="3" id="KW-1003">Cell membrane</keyword>
<comment type="subunit">
    <text evidence="9">The complex comprises the extracytoplasmic solute receptor protein and the two transmembrane proteins.</text>
</comment>
<keyword evidence="4 9" id="KW-0997">Cell inner membrane</keyword>
<evidence type="ECO:0000313" key="11">
    <source>
        <dbReference type="EMBL" id="MXN63452.1"/>
    </source>
</evidence>
<evidence type="ECO:0000256" key="3">
    <source>
        <dbReference type="ARBA" id="ARBA00022475"/>
    </source>
</evidence>
<keyword evidence="12" id="KW-1185">Reference proteome</keyword>
<comment type="subcellular location">
    <subcellularLocation>
        <location evidence="1 9">Cell inner membrane</location>
        <topology evidence="1 9">Multi-pass membrane protein</topology>
    </subcellularLocation>
</comment>
<comment type="caution">
    <text evidence="11">The sequence shown here is derived from an EMBL/GenBank/DDBJ whole genome shotgun (WGS) entry which is preliminary data.</text>
</comment>
<comment type="function">
    <text evidence="9">Part of the tripartite ATP-independent periplasmic (TRAP) transport system.</text>
</comment>
<name>A0A7X3S5T0_9HYPH</name>
<dbReference type="GO" id="GO:0005886">
    <property type="term" value="C:plasma membrane"/>
    <property type="evidence" value="ECO:0007669"/>
    <property type="project" value="UniProtKB-SubCell"/>
</dbReference>
<feature type="transmembrane region" description="Helical" evidence="9">
    <location>
        <begin position="12"/>
        <end position="30"/>
    </location>
</feature>
<dbReference type="EMBL" id="WUMV01000001">
    <property type="protein sequence ID" value="MXN63452.1"/>
    <property type="molecule type" value="Genomic_DNA"/>
</dbReference>
<feature type="transmembrane region" description="Helical" evidence="9">
    <location>
        <begin position="130"/>
        <end position="150"/>
    </location>
</feature>
<evidence type="ECO:0000313" key="12">
    <source>
        <dbReference type="Proteomes" id="UP000433101"/>
    </source>
</evidence>
<evidence type="ECO:0000256" key="8">
    <source>
        <dbReference type="ARBA" id="ARBA00038436"/>
    </source>
</evidence>
<keyword evidence="2 9" id="KW-0813">Transport</keyword>